<dbReference type="RefSeq" id="WP_213009440.1">
    <property type="nucleotide sequence ID" value="NZ_BOQN01000068.1"/>
</dbReference>
<dbReference type="Gene3D" id="1.20.910.10">
    <property type="entry name" value="Heme oxygenase-like"/>
    <property type="match status" value="1"/>
</dbReference>
<proteinExistence type="predicted"/>
<name>A0A919W6U7_9ACTN</name>
<sequence length="321" mass="35320">MKLPAPRGAVSTAVIDLLGGKAATLPRTTTPDDDEDLHLALFVCYEMAYRGWDGVDDRWEWDPELLRLRAALEQRFEADLHALAGPPEHVDPETVPHRLTELVTADDGPSLSGRLRSRATYEQFREFVTHRSVYHLREADPHTYVIPRLAGRPKAALIEIQLDEYGGGVVSKMHQELFKRTMSWFGLDLTYGAYVDAVPAATLATNNVMSLFALHRRNRAALLGHLAAYEMTSSIPNRAYAGGLRRLGGDASATAFYDEHVEADAVHEQIAAHDLCGSFAVAEPELAGDVLYGARCALALDARWAGTVLASWDAGRSSLRE</sequence>
<protein>
    <recommendedName>
        <fullName evidence="3">Iron-containing redox enzyme family protein</fullName>
    </recommendedName>
</protein>
<evidence type="ECO:0000313" key="1">
    <source>
        <dbReference type="EMBL" id="GIM93633.1"/>
    </source>
</evidence>
<accession>A0A919W6U7</accession>
<dbReference type="EMBL" id="BOQN01000068">
    <property type="protein sequence ID" value="GIM93633.1"/>
    <property type="molecule type" value="Genomic_DNA"/>
</dbReference>
<reference evidence="1 2" key="1">
    <citation type="submission" date="2021-03" db="EMBL/GenBank/DDBJ databases">
        <title>Whole genome shotgun sequence of Actinoplanes toevensis NBRC 105298.</title>
        <authorList>
            <person name="Komaki H."/>
            <person name="Tamura T."/>
        </authorList>
    </citation>
    <scope>NUCLEOTIDE SEQUENCE [LARGE SCALE GENOMIC DNA]</scope>
    <source>
        <strain evidence="1 2">NBRC 105298</strain>
    </source>
</reference>
<dbReference type="SUPFAM" id="SSF48613">
    <property type="entry name" value="Heme oxygenase-like"/>
    <property type="match status" value="1"/>
</dbReference>
<dbReference type="AlphaFoldDB" id="A0A919W6U7"/>
<comment type="caution">
    <text evidence="1">The sequence shown here is derived from an EMBL/GenBank/DDBJ whole genome shotgun (WGS) entry which is preliminary data.</text>
</comment>
<dbReference type="InterPro" id="IPR016084">
    <property type="entry name" value="Haem_Oase-like_multi-hlx"/>
</dbReference>
<evidence type="ECO:0000313" key="2">
    <source>
        <dbReference type="Proteomes" id="UP000677082"/>
    </source>
</evidence>
<gene>
    <name evidence="1" type="ORF">Ato02nite_054260</name>
</gene>
<dbReference type="Proteomes" id="UP000677082">
    <property type="component" value="Unassembled WGS sequence"/>
</dbReference>
<organism evidence="1 2">
    <name type="scientific">Paractinoplanes toevensis</name>
    <dbReference type="NCBI Taxonomy" id="571911"/>
    <lineage>
        <taxon>Bacteria</taxon>
        <taxon>Bacillati</taxon>
        <taxon>Actinomycetota</taxon>
        <taxon>Actinomycetes</taxon>
        <taxon>Micromonosporales</taxon>
        <taxon>Micromonosporaceae</taxon>
        <taxon>Paractinoplanes</taxon>
    </lineage>
</organism>
<evidence type="ECO:0008006" key="3">
    <source>
        <dbReference type="Google" id="ProtNLM"/>
    </source>
</evidence>
<keyword evidence="2" id="KW-1185">Reference proteome</keyword>
<dbReference type="SMART" id="SM01236">
    <property type="entry name" value="Haem_oxygenase_2"/>
    <property type="match status" value="1"/>
</dbReference>
<dbReference type="Pfam" id="PF14518">
    <property type="entry name" value="Haem_oxygenas_2"/>
    <property type="match status" value="1"/>
</dbReference>